<reference evidence="2" key="1">
    <citation type="submission" date="2012-02" db="EMBL/GenBank/DDBJ databases">
        <title>Genome sequencing of Giardia lamblia Genotypes A2 and B isolates (DH and GS) and comparative analysis with the genomes of Genotypes A1 and E (WB and Pig).</title>
        <authorList>
            <person name="Adam R."/>
            <person name="Dahlstrom E."/>
            <person name="Martens C."/>
            <person name="Bruno D."/>
            <person name="Barbian K."/>
            <person name="Porcella S.F."/>
            <person name="Nash T."/>
        </authorList>
    </citation>
    <scope>NUCLEOTIDE SEQUENCE</scope>
    <source>
        <strain evidence="2">GS</strain>
    </source>
</reference>
<evidence type="ECO:0000313" key="1">
    <source>
        <dbReference type="EMBL" id="ESU39859.1"/>
    </source>
</evidence>
<organism evidence="1 2">
    <name type="scientific">Giardia intestinalis</name>
    <name type="common">Giardia lamblia</name>
    <dbReference type="NCBI Taxonomy" id="5741"/>
    <lineage>
        <taxon>Eukaryota</taxon>
        <taxon>Metamonada</taxon>
        <taxon>Diplomonadida</taxon>
        <taxon>Hexamitidae</taxon>
        <taxon>Giardiinae</taxon>
        <taxon>Giardia</taxon>
    </lineage>
</organism>
<dbReference type="AlphaFoldDB" id="V6TMH8"/>
<protein>
    <submittedName>
        <fullName evidence="1">Tenascin</fullName>
    </submittedName>
</protein>
<name>V6TMH8_GIAIN</name>
<reference evidence="1 2" key="2">
    <citation type="journal article" date="2013" name="Genome Biol. Evol.">
        <title>Genome sequencing of Giardia lamblia genotypes A2 and B isolates (DH and GS) and comparative analysis with the genomes of genotypes A1 and E (WB and Pig).</title>
        <authorList>
            <person name="Adam R.D."/>
            <person name="Dahlstrom E.W."/>
            <person name="Martens C.A."/>
            <person name="Bruno D.P."/>
            <person name="Barbian K.D."/>
            <person name="Ricklefs S.M."/>
            <person name="Hernandez M.M."/>
            <person name="Narla N.P."/>
            <person name="Patel R.B."/>
            <person name="Porcella S.F."/>
            <person name="Nash T.E."/>
        </authorList>
    </citation>
    <scope>NUCLEOTIDE SEQUENCE [LARGE SCALE GENOMIC DNA]</scope>
    <source>
        <strain evidence="1 2">GS</strain>
    </source>
</reference>
<proteinExistence type="predicted"/>
<sequence>VRNVGVILGVTASTSLFFGLLFLSAARCCAAPVQ</sequence>
<dbReference type="Proteomes" id="UP000018040">
    <property type="component" value="Unassembled WGS sequence"/>
</dbReference>
<comment type="caution">
    <text evidence="1">The sequence shown here is derived from an EMBL/GenBank/DDBJ whole genome shotgun (WGS) entry which is preliminary data.</text>
</comment>
<evidence type="ECO:0000313" key="2">
    <source>
        <dbReference type="Proteomes" id="UP000018040"/>
    </source>
</evidence>
<dbReference type="EMBL" id="AHHH01000460">
    <property type="protein sequence ID" value="ESU39859.1"/>
    <property type="molecule type" value="Genomic_DNA"/>
</dbReference>
<feature type="non-terminal residue" evidence="1">
    <location>
        <position position="1"/>
    </location>
</feature>
<gene>
    <name evidence="1" type="ORF">GSB_155483</name>
</gene>
<accession>V6TMH8</accession>